<dbReference type="InterPro" id="IPR007110">
    <property type="entry name" value="Ig-like_dom"/>
</dbReference>
<dbReference type="Proteomes" id="UP000261520">
    <property type="component" value="Unplaced"/>
</dbReference>
<organism evidence="10 11">
    <name type="scientific">Periophthalmus magnuspinnatus</name>
    <dbReference type="NCBI Taxonomy" id="409849"/>
    <lineage>
        <taxon>Eukaryota</taxon>
        <taxon>Metazoa</taxon>
        <taxon>Chordata</taxon>
        <taxon>Craniata</taxon>
        <taxon>Vertebrata</taxon>
        <taxon>Euteleostomi</taxon>
        <taxon>Actinopterygii</taxon>
        <taxon>Neopterygii</taxon>
        <taxon>Teleostei</taxon>
        <taxon>Neoteleostei</taxon>
        <taxon>Acanthomorphata</taxon>
        <taxon>Gobiaria</taxon>
        <taxon>Gobiiformes</taxon>
        <taxon>Gobioidei</taxon>
        <taxon>Gobiidae</taxon>
        <taxon>Oxudercinae</taxon>
        <taxon>Periophthalmus</taxon>
    </lineage>
</organism>
<evidence type="ECO:0000256" key="3">
    <source>
        <dbReference type="ARBA" id="ARBA00018767"/>
    </source>
</evidence>
<dbReference type="GO" id="GO:0002474">
    <property type="term" value="P:antigen processing and presentation of peptide antigen via MHC class I"/>
    <property type="evidence" value="ECO:0007669"/>
    <property type="project" value="UniProtKB-KW"/>
</dbReference>
<dbReference type="Gene3D" id="2.60.40.10">
    <property type="entry name" value="Immunoglobulins"/>
    <property type="match status" value="1"/>
</dbReference>
<evidence type="ECO:0000256" key="8">
    <source>
        <dbReference type="SAM" id="SignalP"/>
    </source>
</evidence>
<dbReference type="PANTHER" id="PTHR19944:SF62">
    <property type="entry name" value="BETA-2-MICROGLOBULIN"/>
    <property type="match status" value="1"/>
</dbReference>
<evidence type="ECO:0000256" key="2">
    <source>
        <dbReference type="ARBA" id="ARBA00009564"/>
    </source>
</evidence>
<reference evidence="10" key="1">
    <citation type="submission" date="2025-08" db="UniProtKB">
        <authorList>
            <consortium name="Ensembl"/>
        </authorList>
    </citation>
    <scope>IDENTIFICATION</scope>
</reference>
<protein>
    <recommendedName>
        <fullName evidence="3">Beta-2-microglobulin</fullName>
    </recommendedName>
</protein>
<reference evidence="10" key="2">
    <citation type="submission" date="2025-09" db="UniProtKB">
        <authorList>
            <consortium name="Ensembl"/>
        </authorList>
    </citation>
    <scope>IDENTIFICATION</scope>
</reference>
<dbReference type="PANTHER" id="PTHR19944">
    <property type="entry name" value="MHC CLASS II-RELATED"/>
    <property type="match status" value="1"/>
</dbReference>
<evidence type="ECO:0000313" key="10">
    <source>
        <dbReference type="Ensembl" id="ENSPMGP00000018656.1"/>
    </source>
</evidence>
<dbReference type="GO" id="GO:0042612">
    <property type="term" value="C:MHC class I protein complex"/>
    <property type="evidence" value="ECO:0007669"/>
    <property type="project" value="UniProtKB-KW"/>
</dbReference>
<dbReference type="GO" id="GO:0005576">
    <property type="term" value="C:extracellular region"/>
    <property type="evidence" value="ECO:0007669"/>
    <property type="project" value="UniProtKB-SubCell"/>
</dbReference>
<evidence type="ECO:0000256" key="4">
    <source>
        <dbReference type="ARBA" id="ARBA00022451"/>
    </source>
</evidence>
<evidence type="ECO:0000256" key="5">
    <source>
        <dbReference type="ARBA" id="ARBA00022525"/>
    </source>
</evidence>
<proteinExistence type="inferred from homology"/>
<keyword evidence="6" id="KW-0391">Immunity</keyword>
<dbReference type="PROSITE" id="PS50835">
    <property type="entry name" value="IG_LIKE"/>
    <property type="match status" value="1"/>
</dbReference>
<evidence type="ECO:0000256" key="6">
    <source>
        <dbReference type="ARBA" id="ARBA00022859"/>
    </source>
</evidence>
<dbReference type="Pfam" id="PF07654">
    <property type="entry name" value="C1-set"/>
    <property type="match status" value="1"/>
</dbReference>
<keyword evidence="11" id="KW-1185">Reference proteome</keyword>
<dbReference type="InterPro" id="IPR013783">
    <property type="entry name" value="Ig-like_fold"/>
</dbReference>
<feature type="chain" id="PRO_5017422603" description="Beta-2-microglobulin" evidence="8">
    <location>
        <begin position="21"/>
        <end position="144"/>
    </location>
</feature>
<dbReference type="Ensembl" id="ENSPMGT00000019900.1">
    <property type="protein sequence ID" value="ENSPMGP00000018656.1"/>
    <property type="gene ID" value="ENSPMGG00000015118.1"/>
</dbReference>
<dbReference type="STRING" id="409849.ENSPMGP00000018656"/>
<comment type="subcellular location">
    <subcellularLocation>
        <location evidence="1">Secreted</location>
    </subcellularLocation>
</comment>
<feature type="domain" description="Ig-like" evidence="9">
    <location>
        <begin position="24"/>
        <end position="118"/>
    </location>
</feature>
<keyword evidence="7" id="KW-0393">Immunoglobulin domain</keyword>
<dbReference type="InterPro" id="IPR050160">
    <property type="entry name" value="MHC/Immunoglobulin"/>
</dbReference>
<dbReference type="InterPro" id="IPR003597">
    <property type="entry name" value="Ig_C1-set"/>
</dbReference>
<evidence type="ECO:0000256" key="7">
    <source>
        <dbReference type="ARBA" id="ARBA00023319"/>
    </source>
</evidence>
<sequence>MKSAVFFCLVGLLLFVLCESKISPPVVQIYTRGPGIYDRENVLLCHAKGFYPPEIDLQLLVDGVKFKDAKQTDLAFEENWYYHLTAHAPFTPQKDRKYTCKVTHQGETRSYNWEGNLTGTGRTCKLHTERSTTQHTNPKSRTSV</sequence>
<dbReference type="SMART" id="SM00407">
    <property type="entry name" value="IGc1"/>
    <property type="match status" value="1"/>
</dbReference>
<dbReference type="AlphaFoldDB" id="A0A3B4AQN0"/>
<accession>A0A3B4AQN0</accession>
<keyword evidence="5" id="KW-0964">Secreted</keyword>
<feature type="signal peptide" evidence="8">
    <location>
        <begin position="1"/>
        <end position="20"/>
    </location>
</feature>
<comment type="similarity">
    <text evidence="2">Belongs to the beta-2-microglobulin family.</text>
</comment>
<keyword evidence="4" id="KW-0490">MHC I</keyword>
<evidence type="ECO:0000256" key="1">
    <source>
        <dbReference type="ARBA" id="ARBA00004613"/>
    </source>
</evidence>
<dbReference type="SUPFAM" id="SSF48726">
    <property type="entry name" value="Immunoglobulin"/>
    <property type="match status" value="1"/>
</dbReference>
<dbReference type="InterPro" id="IPR003006">
    <property type="entry name" value="Ig/MHC_CS"/>
</dbReference>
<dbReference type="PROSITE" id="PS00290">
    <property type="entry name" value="IG_MHC"/>
    <property type="match status" value="1"/>
</dbReference>
<dbReference type="InterPro" id="IPR036179">
    <property type="entry name" value="Ig-like_dom_sf"/>
</dbReference>
<name>A0A3B4AQN0_9GOBI</name>
<evidence type="ECO:0000259" key="9">
    <source>
        <dbReference type="PROSITE" id="PS50835"/>
    </source>
</evidence>
<keyword evidence="8" id="KW-0732">Signal</keyword>
<evidence type="ECO:0000313" key="11">
    <source>
        <dbReference type="Proteomes" id="UP000261520"/>
    </source>
</evidence>